<name>A0A0E0JXB8_ORYPU</name>
<keyword evidence="2" id="KW-0472">Membrane</keyword>
<dbReference type="STRING" id="4537.A0A0E0JXB8"/>
<organism evidence="3">
    <name type="scientific">Oryza punctata</name>
    <name type="common">Red rice</name>
    <dbReference type="NCBI Taxonomy" id="4537"/>
    <lineage>
        <taxon>Eukaryota</taxon>
        <taxon>Viridiplantae</taxon>
        <taxon>Streptophyta</taxon>
        <taxon>Embryophyta</taxon>
        <taxon>Tracheophyta</taxon>
        <taxon>Spermatophyta</taxon>
        <taxon>Magnoliopsida</taxon>
        <taxon>Liliopsida</taxon>
        <taxon>Poales</taxon>
        <taxon>Poaceae</taxon>
        <taxon>BOP clade</taxon>
        <taxon>Oryzoideae</taxon>
        <taxon>Oryzeae</taxon>
        <taxon>Oryzinae</taxon>
        <taxon>Oryza</taxon>
    </lineage>
</organism>
<evidence type="ECO:0000313" key="3">
    <source>
        <dbReference type="EnsemblPlants" id="OPUNC02G07770.2"/>
    </source>
</evidence>
<evidence type="ECO:0000313" key="4">
    <source>
        <dbReference type="Proteomes" id="UP000026962"/>
    </source>
</evidence>
<reference evidence="3" key="1">
    <citation type="submission" date="2015-04" db="UniProtKB">
        <authorList>
            <consortium name="EnsemblPlants"/>
        </authorList>
    </citation>
    <scope>IDENTIFICATION</scope>
</reference>
<dbReference type="eggNOG" id="ENOG502S8QS">
    <property type="taxonomic scope" value="Eukaryota"/>
</dbReference>
<evidence type="ECO:0000256" key="1">
    <source>
        <dbReference type="SAM" id="MobiDB-lite"/>
    </source>
</evidence>
<dbReference type="InterPro" id="IPR045501">
    <property type="entry name" value="DUF6490"/>
</dbReference>
<feature type="transmembrane region" description="Helical" evidence="2">
    <location>
        <begin position="31"/>
        <end position="49"/>
    </location>
</feature>
<dbReference type="Pfam" id="PF20100">
    <property type="entry name" value="DUF6490"/>
    <property type="match status" value="1"/>
</dbReference>
<keyword evidence="2" id="KW-0812">Transmembrane</keyword>
<dbReference type="EnsemblPlants" id="OPUNC02G07770.2">
    <property type="protein sequence ID" value="OPUNC02G07770.2"/>
    <property type="gene ID" value="OPUNC02G07770"/>
</dbReference>
<dbReference type="Proteomes" id="UP000026962">
    <property type="component" value="Chromosome 2"/>
</dbReference>
<feature type="transmembrane region" description="Helical" evidence="2">
    <location>
        <begin position="95"/>
        <end position="116"/>
    </location>
</feature>
<accession>A0A0E0JXB8</accession>
<evidence type="ECO:0000256" key="2">
    <source>
        <dbReference type="SAM" id="Phobius"/>
    </source>
</evidence>
<dbReference type="AlphaFoldDB" id="A0A0E0JXB8"/>
<proteinExistence type="predicted"/>
<sequence length="462" mass="49702">MISAKQKCQMDEALLEQPAIMPAPEPEGTSLLTIIGFAFLTFNSAMAIYRSNRDVGAIAFVAFSYFDLLLLFYCLRLFERTEHGSPRRGQIKAAVWLLTTMLTAVFSYKVAAIMPLPVQVLVWAMAAIWRELAAKQPGGGKGCSCIRTHAGRQIAVKRGRRAVGRDPPDGRASYELLPVSYRAGIGAGRPASIQMIIHAGNIDVKQDLGGEAPVPRSQFLAARGAAIARDSEPRQALGFPRRQTGQEGDWDPVQFAGWALVIPLTGGLGYNEPAGRLGAASSPSALSAVVSGGGFVDRLRPRTRHAPPPRARQAVGPSRRRDRRSPAVAARVGPSPPSVSTGPLGGDPPPLLSLLPARFTSKDRFTKNVGTGPESYLEKKELNLSGREDDQALKGWYQLDDSQGDQAFSGEVAYGRINGARKIKVAEVQRHHTATVVSLDAAHHASPLADMERLVATPRGHC</sequence>
<protein>
    <submittedName>
        <fullName evidence="3">Uncharacterized protein</fullName>
    </submittedName>
</protein>
<reference evidence="3" key="2">
    <citation type="submission" date="2018-05" db="EMBL/GenBank/DDBJ databases">
        <title>OpunRS2 (Oryza punctata Reference Sequence Version 2).</title>
        <authorList>
            <person name="Zhang J."/>
            <person name="Kudrna D."/>
            <person name="Lee S."/>
            <person name="Talag J."/>
            <person name="Welchert J."/>
            <person name="Wing R.A."/>
        </authorList>
    </citation>
    <scope>NUCLEOTIDE SEQUENCE [LARGE SCALE GENOMIC DNA]</scope>
</reference>
<keyword evidence="4" id="KW-1185">Reference proteome</keyword>
<keyword evidence="2" id="KW-1133">Transmembrane helix</keyword>
<dbReference type="PANTHER" id="PTHR46610:SF7">
    <property type="entry name" value="OS02G0216300 PROTEIN"/>
    <property type="match status" value="1"/>
</dbReference>
<dbReference type="HOGENOM" id="CLU_633705_0_0_1"/>
<dbReference type="PANTHER" id="PTHR46610">
    <property type="entry name" value="OS05G0181300 PROTEIN"/>
    <property type="match status" value="1"/>
</dbReference>
<feature type="transmembrane region" description="Helical" evidence="2">
    <location>
        <begin position="55"/>
        <end position="75"/>
    </location>
</feature>
<dbReference type="Gramene" id="OPUNC02G07770.2">
    <property type="protein sequence ID" value="OPUNC02G07770.2"/>
    <property type="gene ID" value="OPUNC02G07770"/>
</dbReference>
<feature type="region of interest" description="Disordered" evidence="1">
    <location>
        <begin position="298"/>
        <end position="349"/>
    </location>
</feature>